<keyword evidence="18" id="KW-1185">Reference proteome</keyword>
<dbReference type="GO" id="GO:0004315">
    <property type="term" value="F:3-oxoacyl-[acyl-carrier-protein] synthase activity"/>
    <property type="evidence" value="ECO:0007669"/>
    <property type="project" value="InterPro"/>
</dbReference>
<gene>
    <name evidence="14 17" type="primary">fabH</name>
    <name evidence="17" type="ORF">CPJCM30710_01420</name>
</gene>
<evidence type="ECO:0000313" key="18">
    <source>
        <dbReference type="Proteomes" id="UP000679179"/>
    </source>
</evidence>
<dbReference type="EMBL" id="BOPZ01000001">
    <property type="protein sequence ID" value="GIM27476.1"/>
    <property type="molecule type" value="Genomic_DNA"/>
</dbReference>
<evidence type="ECO:0000256" key="11">
    <source>
        <dbReference type="ARBA" id="ARBA00052407"/>
    </source>
</evidence>
<dbReference type="FunFam" id="3.40.47.10:FF:000004">
    <property type="entry name" value="3-oxoacyl-[acyl-carrier-protein] synthase 3"/>
    <property type="match status" value="1"/>
</dbReference>
<reference evidence="17" key="1">
    <citation type="submission" date="2021-03" db="EMBL/GenBank/DDBJ databases">
        <title>Taxonomic study of Clostridium polyendosporum from meadow-gley soil under rice.</title>
        <authorList>
            <person name="Kobayashi H."/>
            <person name="Tanizawa Y."/>
            <person name="Yagura M."/>
        </authorList>
    </citation>
    <scope>NUCLEOTIDE SEQUENCE</scope>
    <source>
        <strain evidence="17">JCM 30710</strain>
    </source>
</reference>
<evidence type="ECO:0000256" key="1">
    <source>
        <dbReference type="ARBA" id="ARBA00005194"/>
    </source>
</evidence>
<keyword evidence="8 14" id="KW-0275">Fatty acid biosynthesis</keyword>
<dbReference type="GO" id="GO:0044550">
    <property type="term" value="P:secondary metabolite biosynthetic process"/>
    <property type="evidence" value="ECO:0007669"/>
    <property type="project" value="TreeGrafter"/>
</dbReference>
<evidence type="ECO:0000256" key="8">
    <source>
        <dbReference type="ARBA" id="ARBA00023160"/>
    </source>
</evidence>
<evidence type="ECO:0000259" key="15">
    <source>
        <dbReference type="Pfam" id="PF08541"/>
    </source>
</evidence>
<evidence type="ECO:0000256" key="3">
    <source>
        <dbReference type="ARBA" id="ARBA00022490"/>
    </source>
</evidence>
<dbReference type="Pfam" id="PF08541">
    <property type="entry name" value="ACP_syn_III_C"/>
    <property type="match status" value="1"/>
</dbReference>
<evidence type="ECO:0000256" key="4">
    <source>
        <dbReference type="ARBA" id="ARBA00022516"/>
    </source>
</evidence>
<feature type="active site" evidence="14">
    <location>
        <position position="251"/>
    </location>
</feature>
<keyword evidence="6 14" id="KW-0276">Fatty acid metabolism</keyword>
<comment type="subcellular location">
    <subcellularLocation>
        <location evidence="14">Cytoplasm</location>
    </subcellularLocation>
</comment>
<comment type="pathway">
    <text evidence="1 14">Lipid metabolism; fatty acid biosynthesis.</text>
</comment>
<evidence type="ECO:0000256" key="13">
    <source>
        <dbReference type="ARBA" id="ARBA00052985"/>
    </source>
</evidence>
<keyword evidence="9 14" id="KW-0012">Acyltransferase</keyword>
<evidence type="ECO:0000256" key="12">
    <source>
        <dbReference type="ARBA" id="ARBA00052467"/>
    </source>
</evidence>
<feature type="domain" description="Beta-ketoacyl-[acyl-carrier-protein] synthase III N-terminal" evidence="16">
    <location>
        <begin position="106"/>
        <end position="183"/>
    </location>
</feature>
<dbReference type="InterPro" id="IPR016039">
    <property type="entry name" value="Thiolase-like"/>
</dbReference>
<protein>
    <recommendedName>
        <fullName evidence="14">Beta-ketoacyl-[acyl-carrier-protein] synthase III</fullName>
        <shortName evidence="14">Beta-ketoacyl-ACP synthase III</shortName>
        <shortName evidence="14">KAS III</shortName>
        <ecNumber evidence="14">2.3.1.180</ecNumber>
    </recommendedName>
    <alternativeName>
        <fullName evidence="14">3-oxoacyl-[acyl-carrier-protein] synthase 3</fullName>
    </alternativeName>
    <alternativeName>
        <fullName evidence="14">3-oxoacyl-[acyl-carrier-protein] synthase III</fullName>
    </alternativeName>
</protein>
<keyword evidence="5 14" id="KW-0808">Transferase</keyword>
<evidence type="ECO:0000313" key="17">
    <source>
        <dbReference type="EMBL" id="GIM27476.1"/>
    </source>
</evidence>
<dbReference type="PANTHER" id="PTHR34069">
    <property type="entry name" value="3-OXOACYL-[ACYL-CARRIER-PROTEIN] SYNTHASE 3"/>
    <property type="match status" value="1"/>
</dbReference>
<accession>A0A919RXB0</accession>
<proteinExistence type="inferred from homology"/>
<dbReference type="InterPro" id="IPR013751">
    <property type="entry name" value="ACP_syn_III_N"/>
</dbReference>
<dbReference type="Proteomes" id="UP000679179">
    <property type="component" value="Unassembled WGS sequence"/>
</dbReference>
<feature type="active site" evidence="14">
    <location>
        <position position="112"/>
    </location>
</feature>
<dbReference type="NCBIfam" id="NF006829">
    <property type="entry name" value="PRK09352.1"/>
    <property type="match status" value="1"/>
</dbReference>
<keyword evidence="3 14" id="KW-0963">Cytoplasm</keyword>
<comment type="catalytic activity">
    <reaction evidence="11">
        <text>(2S)-2-methylbutanoyl-CoA + malonyl-[ACP] + H(+) = (4S)-4-methyl-3-oxohexanoyl-[ACP] + CO2 + CoA</text>
        <dbReference type="Rhea" id="RHEA:42276"/>
        <dbReference type="Rhea" id="RHEA-COMP:9623"/>
        <dbReference type="Rhea" id="RHEA-COMP:17148"/>
        <dbReference type="ChEBI" id="CHEBI:15378"/>
        <dbReference type="ChEBI" id="CHEBI:16526"/>
        <dbReference type="ChEBI" id="CHEBI:57287"/>
        <dbReference type="ChEBI" id="CHEBI:78449"/>
        <dbReference type="ChEBI" id="CHEBI:88166"/>
        <dbReference type="ChEBI" id="CHEBI:167462"/>
        <dbReference type="EC" id="2.3.1.300"/>
    </reaction>
    <physiologicalReaction direction="left-to-right" evidence="11">
        <dbReference type="Rhea" id="RHEA:42277"/>
    </physiologicalReaction>
</comment>
<dbReference type="Pfam" id="PF08545">
    <property type="entry name" value="ACP_syn_III"/>
    <property type="match status" value="1"/>
</dbReference>
<dbReference type="GO" id="GO:0005737">
    <property type="term" value="C:cytoplasm"/>
    <property type="evidence" value="ECO:0007669"/>
    <property type="project" value="UniProtKB-SubCell"/>
</dbReference>
<comment type="function">
    <text evidence="14">Catalyzes the condensation reaction of fatty acid synthesis by the addition to an acyl acceptor of two carbons from malonyl-ACP. Catalyzes the first condensation reaction which initiates fatty acid synthesis and may therefore play a role in governing the total rate of fatty acid production. Possesses both acetoacetyl-ACP synthase and acetyl transacylase activities. Its substrate specificity determines the biosynthesis of branched-chain and/or straight-chain of fatty acids.</text>
</comment>
<sequence>MSCIRIVGTGSGVPESVVTNDDLSKIVETDDQWISSRTGIKERRISQGENTSELGAKAAMNALEDAGLTAMDIDIIIVATTTPDSFTPSTACIVQDIIGAKKAYAFDVSAACSGFIYGVNIATKMLKAGDEKRALIIGAETLSKVLDWNDRSTCVLFGDGAGAVVLEKGEEEGILASTIGSDGTLGRASLSCGIFNVHNPFVKDDIEDKINMAMNGREIFRFAVNIVPQAVEEVLQLAGKKLEDVKYIIPHQANLRIVEGAAKKLDLPLERFYMNLHKYGNTSAASIPLALDEMNKNGLLQKGDNLVLVGFGGGLTWGSLLIKW</sequence>
<evidence type="ECO:0000256" key="9">
    <source>
        <dbReference type="ARBA" id="ARBA00023315"/>
    </source>
</evidence>
<feature type="active site" evidence="14">
    <location>
        <position position="281"/>
    </location>
</feature>
<dbReference type="HAMAP" id="MF_01815">
    <property type="entry name" value="FabH"/>
    <property type="match status" value="1"/>
</dbReference>
<feature type="domain" description="Beta-ketoacyl-[acyl-carrier-protein] synthase III C-terminal" evidence="15">
    <location>
        <begin position="235"/>
        <end position="324"/>
    </location>
</feature>
<keyword evidence="14" id="KW-0511">Multifunctional enzyme</keyword>
<keyword evidence="4 14" id="KW-0444">Lipid biosynthesis</keyword>
<dbReference type="InterPro" id="IPR013747">
    <property type="entry name" value="ACP_syn_III_C"/>
</dbReference>
<dbReference type="SUPFAM" id="SSF53901">
    <property type="entry name" value="Thiolase-like"/>
    <property type="match status" value="1"/>
</dbReference>
<name>A0A919RXB0_9CLOT</name>
<evidence type="ECO:0000256" key="10">
    <source>
        <dbReference type="ARBA" id="ARBA00051096"/>
    </source>
</evidence>
<dbReference type="InterPro" id="IPR004655">
    <property type="entry name" value="FabH"/>
</dbReference>
<comment type="subunit">
    <text evidence="14">Homodimer.</text>
</comment>
<dbReference type="AlphaFoldDB" id="A0A919RXB0"/>
<dbReference type="GO" id="GO:0006633">
    <property type="term" value="P:fatty acid biosynthetic process"/>
    <property type="evidence" value="ECO:0007669"/>
    <property type="project" value="UniProtKB-UniRule"/>
</dbReference>
<evidence type="ECO:0000256" key="6">
    <source>
        <dbReference type="ARBA" id="ARBA00022832"/>
    </source>
</evidence>
<feature type="region of interest" description="ACP-binding" evidence="14">
    <location>
        <begin position="252"/>
        <end position="256"/>
    </location>
</feature>
<dbReference type="Gene3D" id="3.40.47.10">
    <property type="match status" value="1"/>
</dbReference>
<comment type="domain">
    <text evidence="14">The last Arg residue of the ACP-binding site is essential for the weak association between ACP/AcpP and FabH.</text>
</comment>
<comment type="caution">
    <text evidence="17">The sequence shown here is derived from an EMBL/GenBank/DDBJ whole genome shotgun (WGS) entry which is preliminary data.</text>
</comment>
<comment type="catalytic activity">
    <reaction evidence="10">
        <text>malonyl-[ACP] + acetyl-CoA + H(+) = 3-oxobutanoyl-[ACP] + CO2 + CoA</text>
        <dbReference type="Rhea" id="RHEA:12080"/>
        <dbReference type="Rhea" id="RHEA-COMP:9623"/>
        <dbReference type="Rhea" id="RHEA-COMP:9625"/>
        <dbReference type="ChEBI" id="CHEBI:15378"/>
        <dbReference type="ChEBI" id="CHEBI:16526"/>
        <dbReference type="ChEBI" id="CHEBI:57287"/>
        <dbReference type="ChEBI" id="CHEBI:57288"/>
        <dbReference type="ChEBI" id="CHEBI:78449"/>
        <dbReference type="ChEBI" id="CHEBI:78450"/>
        <dbReference type="EC" id="2.3.1.180"/>
    </reaction>
    <physiologicalReaction direction="left-to-right" evidence="10">
        <dbReference type="Rhea" id="RHEA:12081"/>
    </physiologicalReaction>
</comment>
<evidence type="ECO:0000256" key="5">
    <source>
        <dbReference type="ARBA" id="ARBA00022679"/>
    </source>
</evidence>
<evidence type="ECO:0000256" key="7">
    <source>
        <dbReference type="ARBA" id="ARBA00023098"/>
    </source>
</evidence>
<comment type="catalytic activity">
    <reaction evidence="12">
        <text>2-methylpropanoyl-CoA + malonyl-[ACP] + H(+) = 4-methyl-3-oxopentanoyl-[ACP] + CO2 + CoA</text>
        <dbReference type="Rhea" id="RHEA:42268"/>
        <dbReference type="Rhea" id="RHEA-COMP:9623"/>
        <dbReference type="Rhea" id="RHEA-COMP:9940"/>
        <dbReference type="ChEBI" id="CHEBI:15378"/>
        <dbReference type="ChEBI" id="CHEBI:16526"/>
        <dbReference type="ChEBI" id="CHEBI:57287"/>
        <dbReference type="ChEBI" id="CHEBI:57338"/>
        <dbReference type="ChEBI" id="CHEBI:78449"/>
        <dbReference type="ChEBI" id="CHEBI:78820"/>
        <dbReference type="EC" id="2.3.1.300"/>
    </reaction>
    <physiologicalReaction direction="left-to-right" evidence="12">
        <dbReference type="Rhea" id="RHEA:42269"/>
    </physiologicalReaction>
</comment>
<dbReference type="EC" id="2.3.1.180" evidence="14"/>
<keyword evidence="7 14" id="KW-0443">Lipid metabolism</keyword>
<evidence type="ECO:0000256" key="2">
    <source>
        <dbReference type="ARBA" id="ARBA00008642"/>
    </source>
</evidence>
<evidence type="ECO:0000259" key="16">
    <source>
        <dbReference type="Pfam" id="PF08545"/>
    </source>
</evidence>
<dbReference type="GO" id="GO:0033818">
    <property type="term" value="F:beta-ketoacyl-acyl-carrier-protein synthase III activity"/>
    <property type="evidence" value="ECO:0007669"/>
    <property type="project" value="UniProtKB-UniRule"/>
</dbReference>
<organism evidence="17 18">
    <name type="scientific">Clostridium polyendosporum</name>
    <dbReference type="NCBI Taxonomy" id="69208"/>
    <lineage>
        <taxon>Bacteria</taxon>
        <taxon>Bacillati</taxon>
        <taxon>Bacillota</taxon>
        <taxon>Clostridia</taxon>
        <taxon>Eubacteriales</taxon>
        <taxon>Clostridiaceae</taxon>
        <taxon>Clostridium</taxon>
    </lineage>
</organism>
<evidence type="ECO:0000256" key="14">
    <source>
        <dbReference type="HAMAP-Rule" id="MF_01815"/>
    </source>
</evidence>
<comment type="similarity">
    <text evidence="2 14">Belongs to the thiolase-like superfamily. FabH family.</text>
</comment>
<dbReference type="NCBIfam" id="TIGR00747">
    <property type="entry name" value="fabH"/>
    <property type="match status" value="1"/>
</dbReference>
<dbReference type="RefSeq" id="WP_212902234.1">
    <property type="nucleotide sequence ID" value="NZ_BOPZ01000001.1"/>
</dbReference>
<dbReference type="PANTHER" id="PTHR34069:SF2">
    <property type="entry name" value="BETA-KETOACYL-[ACYL-CARRIER-PROTEIN] SYNTHASE III"/>
    <property type="match status" value="1"/>
</dbReference>
<comment type="catalytic activity">
    <reaction evidence="13">
        <text>3-methylbutanoyl-CoA + malonyl-[ACP] + H(+) = 5-methyl-3-oxohexanoyl-[ACP] + CO2 + CoA</text>
        <dbReference type="Rhea" id="RHEA:42272"/>
        <dbReference type="Rhea" id="RHEA-COMP:9623"/>
        <dbReference type="Rhea" id="RHEA-COMP:9941"/>
        <dbReference type="ChEBI" id="CHEBI:15378"/>
        <dbReference type="ChEBI" id="CHEBI:16526"/>
        <dbReference type="ChEBI" id="CHEBI:57287"/>
        <dbReference type="ChEBI" id="CHEBI:57345"/>
        <dbReference type="ChEBI" id="CHEBI:78449"/>
        <dbReference type="ChEBI" id="CHEBI:78822"/>
        <dbReference type="EC" id="2.3.1.300"/>
    </reaction>
    <physiologicalReaction direction="left-to-right" evidence="13">
        <dbReference type="Rhea" id="RHEA:42273"/>
    </physiologicalReaction>
</comment>
<dbReference type="CDD" id="cd00830">
    <property type="entry name" value="KAS_III"/>
    <property type="match status" value="1"/>
</dbReference>